<reference evidence="2 3" key="1">
    <citation type="submission" date="2023-08" db="EMBL/GenBank/DDBJ databases">
        <title>Nocardioides seae sp. nov., a bacterium isolated from a soil.</title>
        <authorList>
            <person name="Wang X."/>
        </authorList>
    </citation>
    <scope>NUCLEOTIDE SEQUENCE [LARGE SCALE GENOMIC DNA]</scope>
    <source>
        <strain evidence="2 3">YZH12</strain>
    </source>
</reference>
<dbReference type="PANTHER" id="PTHR40763:SF4">
    <property type="entry name" value="DUF1707 DOMAIN-CONTAINING PROTEIN"/>
    <property type="match status" value="1"/>
</dbReference>
<dbReference type="RefSeq" id="WP_315734227.1">
    <property type="nucleotide sequence ID" value="NZ_JAVYII010000006.1"/>
</dbReference>
<evidence type="ECO:0000313" key="2">
    <source>
        <dbReference type="EMBL" id="MDT9594454.1"/>
    </source>
</evidence>
<dbReference type="PANTHER" id="PTHR40763">
    <property type="entry name" value="MEMBRANE PROTEIN-RELATED"/>
    <property type="match status" value="1"/>
</dbReference>
<dbReference type="Proteomes" id="UP001268542">
    <property type="component" value="Unassembled WGS sequence"/>
</dbReference>
<sequence>MTEPAQLRISDADRHQVAELLRDAAGEGRLEPDELDERLEATYGAKVYADLVPILADLPGEAPRPGGLVMPPPAPSPVSFAKGPGGPVPFAPHHPTSVAVMSGVVRKGVWEVGDSHSVFTLMGGAEIDLREARFGAPEVVIQANTIMGGIDITVNAWTNVVVDGIGIMGGFEQSRDKVDPELDASSPTVRVKGVAFMGGVTVTRKPMPGEKKRKRLKG</sequence>
<comment type="caution">
    <text evidence="2">The sequence shown here is derived from an EMBL/GenBank/DDBJ whole genome shotgun (WGS) entry which is preliminary data.</text>
</comment>
<accession>A0ABU3PZB0</accession>
<gene>
    <name evidence="2" type="ORF">RDV89_15325</name>
</gene>
<evidence type="ECO:0000259" key="1">
    <source>
        <dbReference type="Pfam" id="PF08044"/>
    </source>
</evidence>
<dbReference type="Pfam" id="PF08044">
    <property type="entry name" value="DUF1707"/>
    <property type="match status" value="1"/>
</dbReference>
<keyword evidence="3" id="KW-1185">Reference proteome</keyword>
<dbReference type="InterPro" id="IPR012551">
    <property type="entry name" value="DUF1707_SHOCT-like"/>
</dbReference>
<protein>
    <submittedName>
        <fullName evidence="2">DUF1707 domain-containing protein</fullName>
    </submittedName>
</protein>
<proteinExistence type="predicted"/>
<feature type="domain" description="DUF1707" evidence="1">
    <location>
        <begin position="7"/>
        <end position="59"/>
    </location>
</feature>
<dbReference type="EMBL" id="JAVYII010000006">
    <property type="protein sequence ID" value="MDT9594454.1"/>
    <property type="molecule type" value="Genomic_DNA"/>
</dbReference>
<organism evidence="2 3">
    <name type="scientific">Nocardioides imazamoxiresistens</name>
    <dbReference type="NCBI Taxonomy" id="3231893"/>
    <lineage>
        <taxon>Bacteria</taxon>
        <taxon>Bacillati</taxon>
        <taxon>Actinomycetota</taxon>
        <taxon>Actinomycetes</taxon>
        <taxon>Propionibacteriales</taxon>
        <taxon>Nocardioidaceae</taxon>
        <taxon>Nocardioides</taxon>
    </lineage>
</organism>
<evidence type="ECO:0000313" key="3">
    <source>
        <dbReference type="Proteomes" id="UP001268542"/>
    </source>
</evidence>
<name>A0ABU3PZB0_9ACTN</name>